<accession>A0A917C1Y0</accession>
<dbReference type="InterPro" id="IPR006097">
    <property type="entry name" value="Glu/Leu/Phe/Val/Trp_DH_dimer"/>
</dbReference>
<proteinExistence type="inferred from homology"/>
<dbReference type="EMBL" id="BMHV01000011">
    <property type="protein sequence ID" value="GGF64094.1"/>
    <property type="molecule type" value="Genomic_DNA"/>
</dbReference>
<dbReference type="GO" id="GO:0016639">
    <property type="term" value="F:oxidoreductase activity, acting on the CH-NH2 group of donors, NAD or NADP as acceptor"/>
    <property type="evidence" value="ECO:0007669"/>
    <property type="project" value="InterPro"/>
</dbReference>
<feature type="domain" description="Glutamate/phenylalanine/leucine/valine/L-tryptophan dehydrogenase C-terminal" evidence="7">
    <location>
        <begin position="141"/>
        <end position="348"/>
    </location>
</feature>
<dbReference type="Gene3D" id="3.40.50.10860">
    <property type="entry name" value="Leucine Dehydrogenase, chain A, domain 1"/>
    <property type="match status" value="1"/>
</dbReference>
<evidence type="ECO:0000313" key="8">
    <source>
        <dbReference type="EMBL" id="GGF64094.1"/>
    </source>
</evidence>
<protein>
    <submittedName>
        <fullName evidence="8">Leucine dehydrogenase</fullName>
    </submittedName>
</protein>
<dbReference type="PANTHER" id="PTHR42722">
    <property type="entry name" value="LEUCINE DEHYDROGENASE"/>
    <property type="match status" value="1"/>
</dbReference>
<evidence type="ECO:0000256" key="1">
    <source>
        <dbReference type="ARBA" id="ARBA00006382"/>
    </source>
</evidence>
<dbReference type="Proteomes" id="UP000632498">
    <property type="component" value="Unassembled WGS sequence"/>
</dbReference>
<dbReference type="InterPro" id="IPR046346">
    <property type="entry name" value="Aminoacid_DH-like_N_sf"/>
</dbReference>
<dbReference type="GO" id="GO:0000166">
    <property type="term" value="F:nucleotide binding"/>
    <property type="evidence" value="ECO:0007669"/>
    <property type="project" value="UniProtKB-KW"/>
</dbReference>
<dbReference type="PIRSF" id="PIRSF000188">
    <property type="entry name" value="Phe_leu_dh"/>
    <property type="match status" value="1"/>
</dbReference>
<dbReference type="InterPro" id="IPR016211">
    <property type="entry name" value="Glu/Phe/Leu/Val/Trp_DH_bac/arc"/>
</dbReference>
<dbReference type="PRINTS" id="PR00082">
    <property type="entry name" value="GLFDHDRGNASE"/>
</dbReference>
<dbReference type="PANTHER" id="PTHR42722:SF1">
    <property type="entry name" value="VALINE DEHYDROGENASE"/>
    <property type="match status" value="1"/>
</dbReference>
<evidence type="ECO:0000313" key="9">
    <source>
        <dbReference type="Proteomes" id="UP000632498"/>
    </source>
</evidence>
<dbReference type="InterPro" id="IPR006095">
    <property type="entry name" value="Glu/Leu/Phe/Val/Trp_DH"/>
</dbReference>
<dbReference type="FunFam" id="3.40.50.10860:FF:000010">
    <property type="entry name" value="Leucine dehydrogenase"/>
    <property type="match status" value="1"/>
</dbReference>
<dbReference type="Pfam" id="PF02812">
    <property type="entry name" value="ELFV_dehydrog_N"/>
    <property type="match status" value="1"/>
</dbReference>
<feature type="active site" description="Proton donor/acceptor" evidence="4">
    <location>
        <position position="80"/>
    </location>
</feature>
<dbReference type="Pfam" id="PF00208">
    <property type="entry name" value="ELFV_dehydrog"/>
    <property type="match status" value="2"/>
</dbReference>
<organism evidence="8 9">
    <name type="scientific">Terasakiella brassicae</name>
    <dbReference type="NCBI Taxonomy" id="1634917"/>
    <lineage>
        <taxon>Bacteria</taxon>
        <taxon>Pseudomonadati</taxon>
        <taxon>Pseudomonadota</taxon>
        <taxon>Alphaproteobacteria</taxon>
        <taxon>Rhodospirillales</taxon>
        <taxon>Terasakiellaceae</taxon>
        <taxon>Terasakiella</taxon>
    </lineage>
</organism>
<evidence type="ECO:0000256" key="6">
    <source>
        <dbReference type="RuleBase" id="RU004417"/>
    </source>
</evidence>
<keyword evidence="3 5" id="KW-0520">NAD</keyword>
<evidence type="ECO:0000256" key="4">
    <source>
        <dbReference type="PIRSR" id="PIRSR000188-1"/>
    </source>
</evidence>
<keyword evidence="9" id="KW-1185">Reference proteome</keyword>
<comment type="similarity">
    <text evidence="1 6">Belongs to the Glu/Leu/Phe/Val dehydrogenases family.</text>
</comment>
<reference evidence="8" key="2">
    <citation type="submission" date="2020-09" db="EMBL/GenBank/DDBJ databases">
        <authorList>
            <person name="Sun Q."/>
            <person name="Zhou Y."/>
        </authorList>
    </citation>
    <scope>NUCLEOTIDE SEQUENCE</scope>
    <source>
        <strain evidence="8">CGMCC 1.15254</strain>
    </source>
</reference>
<keyword evidence="2 6" id="KW-0560">Oxidoreductase</keyword>
<dbReference type="SMART" id="SM00839">
    <property type="entry name" value="ELFV_dehydrog"/>
    <property type="match status" value="1"/>
</dbReference>
<dbReference type="InterPro" id="IPR036291">
    <property type="entry name" value="NAD(P)-bd_dom_sf"/>
</dbReference>
<evidence type="ECO:0000256" key="2">
    <source>
        <dbReference type="ARBA" id="ARBA00023002"/>
    </source>
</evidence>
<sequence>MSVFTAPDFDGHENVVFGCDELTGLKCIIAIHNTNLGPALGGSRFWNYENEQAALTDVLRLSKGMTYKAAVAGLELGGGKSVIIGDAKKIKTPDLMRAFGRVIESLNGKYITAEDVGTTVQDMDYIRESTAHVRGKSSGSGNPSPLTALGTFLGVKAAVQHTHKTDDLKDMRVAVQGVGNVGYYLCKYLHEAGAKLVACDINQDSLNRVVAEFGAEVVALDDIYGQDVDVYAPCALGSTINDTTIAQLKTKIVAGAANNQLAEARHGEILMEKGILYAPDYVINAGGLINVAHETDDYDLEVVKAKTHKIYDTLLEIFQRSEARNLPTSVIADHMAEEIFKGHVSAAAE</sequence>
<dbReference type="AlphaFoldDB" id="A0A917C1Y0"/>
<keyword evidence="5" id="KW-0547">Nucleotide-binding</keyword>
<name>A0A917C1Y0_9PROT</name>
<dbReference type="RefSeq" id="WP_188663973.1">
    <property type="nucleotide sequence ID" value="NZ_BMHV01000011.1"/>
</dbReference>
<dbReference type="GO" id="GO:0006520">
    <property type="term" value="P:amino acid metabolic process"/>
    <property type="evidence" value="ECO:0007669"/>
    <property type="project" value="InterPro"/>
</dbReference>
<dbReference type="Gene3D" id="3.40.50.720">
    <property type="entry name" value="NAD(P)-binding Rossmann-like Domain"/>
    <property type="match status" value="1"/>
</dbReference>
<dbReference type="SUPFAM" id="SSF53223">
    <property type="entry name" value="Aminoacid dehydrogenase-like, N-terminal domain"/>
    <property type="match status" value="1"/>
</dbReference>
<evidence type="ECO:0000256" key="3">
    <source>
        <dbReference type="ARBA" id="ARBA00023027"/>
    </source>
</evidence>
<evidence type="ECO:0000256" key="5">
    <source>
        <dbReference type="PIRSR" id="PIRSR000188-2"/>
    </source>
</evidence>
<dbReference type="CDD" id="cd01075">
    <property type="entry name" value="NAD_bind_Leu_Phe_Val_DH"/>
    <property type="match status" value="1"/>
</dbReference>
<feature type="binding site" evidence="5">
    <location>
        <begin position="177"/>
        <end position="182"/>
    </location>
    <ligand>
        <name>NAD(+)</name>
        <dbReference type="ChEBI" id="CHEBI:57540"/>
    </ligand>
</feature>
<dbReference type="SUPFAM" id="SSF51735">
    <property type="entry name" value="NAD(P)-binding Rossmann-fold domains"/>
    <property type="match status" value="1"/>
</dbReference>
<dbReference type="InterPro" id="IPR006096">
    <property type="entry name" value="Glu/Leu/Phe/Val/Trp_DH_C"/>
</dbReference>
<gene>
    <name evidence="8" type="primary">ldh</name>
    <name evidence="8" type="ORF">GCM10011332_17670</name>
</gene>
<comment type="caution">
    <text evidence="8">The sequence shown here is derived from an EMBL/GenBank/DDBJ whole genome shotgun (WGS) entry which is preliminary data.</text>
</comment>
<reference evidence="8" key="1">
    <citation type="journal article" date="2014" name="Int. J. Syst. Evol. Microbiol.">
        <title>Complete genome sequence of Corynebacterium casei LMG S-19264T (=DSM 44701T), isolated from a smear-ripened cheese.</title>
        <authorList>
            <consortium name="US DOE Joint Genome Institute (JGI-PGF)"/>
            <person name="Walter F."/>
            <person name="Albersmeier A."/>
            <person name="Kalinowski J."/>
            <person name="Ruckert C."/>
        </authorList>
    </citation>
    <scope>NUCLEOTIDE SEQUENCE</scope>
    <source>
        <strain evidence="8">CGMCC 1.15254</strain>
    </source>
</reference>
<evidence type="ECO:0000259" key="7">
    <source>
        <dbReference type="SMART" id="SM00839"/>
    </source>
</evidence>